<protein>
    <recommendedName>
        <fullName evidence="11">Molybdenum transport system permease</fullName>
    </recommendedName>
</protein>
<evidence type="ECO:0000256" key="7">
    <source>
        <dbReference type="ARBA" id="ARBA00023032"/>
    </source>
</evidence>
<feature type="transmembrane region" description="Helical" evidence="10">
    <location>
        <begin position="174"/>
        <end position="194"/>
    </location>
</feature>
<dbReference type="NCBIfam" id="TIGR02141">
    <property type="entry name" value="modB_ABC"/>
    <property type="match status" value="1"/>
</dbReference>
<comment type="function">
    <text evidence="9">Part of the ABC transporter complex CysAWTP (TC 3.A.1.6.1) involved in sulfate/thiosulfate import. Probably responsible for the translocation of the substrate across the membrane.</text>
</comment>
<comment type="subunit">
    <text evidence="2">The complex is composed of two ATP-binding proteins (CysA), two transmembrane proteins (CysT and CysW) and a solute-binding protein (CysP).</text>
</comment>
<keyword evidence="5 10" id="KW-0812">Transmembrane</keyword>
<name>A0AAN2CAI1_UNVUL</name>
<sequence>MIRAAVATAAALFALFIAAPIAMLYLHLSPASFAAALASGAAQNALRISLVTTACSLALTLLFGTPLAYVLARGTFRGRTAIDALVDLPIVVPPAVAGLALLFTFGRFGAAAPLLDALHVRLAFTTAAVVIAQIFVGAPFYVRAARTGFLSVDRALEDASATLGMGPLRTFARITVPLALPALAGGAVLAWARALGEFGATIMFAGNLPGVTQTLPLAVYLGLESGDLDLAAALAIVLITVAIAVVVTARIFERRAA</sequence>
<comment type="function">
    <text evidence="11">Part of the binding-protein-dependent transport system for molybdenum; probably responsible for the translocation of the substrate across the membrane.</text>
</comment>
<evidence type="ECO:0000256" key="4">
    <source>
        <dbReference type="ARBA" id="ARBA00022505"/>
    </source>
</evidence>
<keyword evidence="8 10" id="KW-0472">Membrane</keyword>
<keyword evidence="14" id="KW-1185">Reference proteome</keyword>
<keyword evidence="7" id="KW-0764">Sulfate transport</keyword>
<evidence type="ECO:0000256" key="11">
    <source>
        <dbReference type="RuleBase" id="RU365097"/>
    </source>
</evidence>
<evidence type="ECO:0000256" key="6">
    <source>
        <dbReference type="ARBA" id="ARBA00022989"/>
    </source>
</evidence>
<dbReference type="GO" id="GO:0005886">
    <property type="term" value="C:plasma membrane"/>
    <property type="evidence" value="ECO:0007669"/>
    <property type="project" value="UniProtKB-SubCell"/>
</dbReference>
<dbReference type="PANTHER" id="PTHR30406">
    <property type="entry name" value="SULFATE TRANSPORT SYSTEM PERMEASE PROTEIN"/>
    <property type="match status" value="1"/>
</dbReference>
<dbReference type="RefSeq" id="WP_317994974.1">
    <property type="nucleotide sequence ID" value="NZ_AP025523.1"/>
</dbReference>
<evidence type="ECO:0000256" key="1">
    <source>
        <dbReference type="ARBA" id="ARBA00004141"/>
    </source>
</evidence>
<keyword evidence="3 10" id="KW-0813">Transport</keyword>
<evidence type="ECO:0000256" key="9">
    <source>
        <dbReference type="ARBA" id="ARBA00025323"/>
    </source>
</evidence>
<evidence type="ECO:0000256" key="8">
    <source>
        <dbReference type="ARBA" id="ARBA00023136"/>
    </source>
</evidence>
<keyword evidence="11" id="KW-1003">Cell membrane</keyword>
<dbReference type="EMBL" id="AP025523">
    <property type="protein sequence ID" value="BDE07379.1"/>
    <property type="molecule type" value="Genomic_DNA"/>
</dbReference>
<dbReference type="InterPro" id="IPR000515">
    <property type="entry name" value="MetI-like"/>
</dbReference>
<dbReference type="CDD" id="cd06261">
    <property type="entry name" value="TM_PBP2"/>
    <property type="match status" value="1"/>
</dbReference>
<dbReference type="KEGG" id="vab:WPS_26550"/>
<evidence type="ECO:0000256" key="2">
    <source>
        <dbReference type="ARBA" id="ARBA00011779"/>
    </source>
</evidence>
<accession>A0AAN2CAI1</accession>
<dbReference type="InterPro" id="IPR011867">
    <property type="entry name" value="ModB_ABC"/>
</dbReference>
<feature type="transmembrane region" description="Helical" evidence="10">
    <location>
        <begin position="118"/>
        <end position="142"/>
    </location>
</feature>
<comment type="similarity">
    <text evidence="11">Belongs to the binding-protein-dependent transport system permease family. CysTW subfamily.</text>
</comment>
<organism evidence="13 14">
    <name type="scientific">Vulcanimicrobium alpinum</name>
    <dbReference type="NCBI Taxonomy" id="3016050"/>
    <lineage>
        <taxon>Bacteria</taxon>
        <taxon>Bacillati</taxon>
        <taxon>Vulcanimicrobiota</taxon>
        <taxon>Vulcanimicrobiia</taxon>
        <taxon>Vulcanimicrobiales</taxon>
        <taxon>Vulcanimicrobiaceae</taxon>
        <taxon>Vulcanimicrobium</taxon>
    </lineage>
</organism>
<proteinExistence type="inferred from homology"/>
<reference evidence="13 14" key="1">
    <citation type="journal article" date="2022" name="ISME Commun">
        <title>Vulcanimicrobium alpinus gen. nov. sp. nov., the first cultivated representative of the candidate phylum 'Eremiobacterota', is a metabolically versatile aerobic anoxygenic phototroph.</title>
        <authorList>
            <person name="Yabe S."/>
            <person name="Muto K."/>
            <person name="Abe K."/>
            <person name="Yokota A."/>
            <person name="Staudigel H."/>
            <person name="Tebo B.M."/>
        </authorList>
    </citation>
    <scope>NUCLEOTIDE SEQUENCE [LARGE SCALE GENOMIC DNA]</scope>
    <source>
        <strain evidence="13 14">WC8-2</strain>
    </source>
</reference>
<evidence type="ECO:0000313" key="13">
    <source>
        <dbReference type="EMBL" id="BDE07379.1"/>
    </source>
</evidence>
<evidence type="ECO:0000256" key="5">
    <source>
        <dbReference type="ARBA" id="ARBA00022692"/>
    </source>
</evidence>
<feature type="transmembrane region" description="Helical" evidence="10">
    <location>
        <begin position="230"/>
        <end position="252"/>
    </location>
</feature>
<feature type="transmembrane region" description="Helical" evidence="10">
    <location>
        <begin position="50"/>
        <end position="72"/>
    </location>
</feature>
<evidence type="ECO:0000256" key="10">
    <source>
        <dbReference type="RuleBase" id="RU363032"/>
    </source>
</evidence>
<dbReference type="Proteomes" id="UP001317532">
    <property type="component" value="Chromosome"/>
</dbReference>
<keyword evidence="4 11" id="KW-0500">Molybdenum</keyword>
<dbReference type="GO" id="GO:0015098">
    <property type="term" value="F:molybdate ion transmembrane transporter activity"/>
    <property type="evidence" value="ECO:0007669"/>
    <property type="project" value="UniProtKB-UniRule"/>
</dbReference>
<gene>
    <name evidence="13" type="ORF">WPS_26550</name>
</gene>
<dbReference type="NCBIfam" id="TIGR01581">
    <property type="entry name" value="Mo_ABC_porter"/>
    <property type="match status" value="1"/>
</dbReference>
<dbReference type="InterPro" id="IPR005667">
    <property type="entry name" value="Sulph_transpt2"/>
</dbReference>
<dbReference type="InterPro" id="IPR006469">
    <property type="entry name" value="NifC_ABC_porter"/>
</dbReference>
<dbReference type="PROSITE" id="PS50928">
    <property type="entry name" value="ABC_TM1"/>
    <property type="match status" value="1"/>
</dbReference>
<dbReference type="GO" id="GO:0015419">
    <property type="term" value="F:ABC-type sulfate transporter activity"/>
    <property type="evidence" value="ECO:0007669"/>
    <property type="project" value="InterPro"/>
</dbReference>
<evidence type="ECO:0000256" key="3">
    <source>
        <dbReference type="ARBA" id="ARBA00022448"/>
    </source>
</evidence>
<comment type="subcellular location">
    <subcellularLocation>
        <location evidence="10">Cell membrane</location>
        <topology evidence="10">Multi-pass membrane protein</topology>
    </subcellularLocation>
    <subcellularLocation>
        <location evidence="1">Membrane</location>
        <topology evidence="1">Multi-pass membrane protein</topology>
    </subcellularLocation>
</comment>
<dbReference type="Pfam" id="PF00528">
    <property type="entry name" value="BPD_transp_1"/>
    <property type="match status" value="1"/>
</dbReference>
<dbReference type="SUPFAM" id="SSF161098">
    <property type="entry name" value="MetI-like"/>
    <property type="match status" value="1"/>
</dbReference>
<dbReference type="AlphaFoldDB" id="A0AAN2CAI1"/>
<dbReference type="Gene3D" id="1.10.3720.10">
    <property type="entry name" value="MetI-like"/>
    <property type="match status" value="1"/>
</dbReference>
<dbReference type="PANTHER" id="PTHR30406:SF8">
    <property type="entry name" value="SULFATE TRANSPORT SYSTEM PERMEASE PROTEIN CYST"/>
    <property type="match status" value="1"/>
</dbReference>
<dbReference type="InterPro" id="IPR035906">
    <property type="entry name" value="MetI-like_sf"/>
</dbReference>
<feature type="domain" description="ABC transmembrane type-1" evidence="12">
    <location>
        <begin position="46"/>
        <end position="249"/>
    </location>
</feature>
<keyword evidence="6 10" id="KW-1133">Transmembrane helix</keyword>
<feature type="transmembrane region" description="Helical" evidence="10">
    <location>
        <begin position="84"/>
        <end position="106"/>
    </location>
</feature>
<evidence type="ECO:0000313" key="14">
    <source>
        <dbReference type="Proteomes" id="UP001317532"/>
    </source>
</evidence>
<evidence type="ECO:0000259" key="12">
    <source>
        <dbReference type="PROSITE" id="PS50928"/>
    </source>
</evidence>